<comment type="cofactor">
    <cofactor evidence="9">
        <name>a divalent metal cation</name>
        <dbReference type="ChEBI" id="CHEBI:60240"/>
    </cofactor>
    <text evidence="9">Binds 1 divalent metal cation per subunit.</text>
</comment>
<dbReference type="HAMAP" id="MF_00060">
    <property type="entry name" value="SurE"/>
    <property type="match status" value="1"/>
</dbReference>
<sequence length="238" mass="25780">MRRALSEIADVTVVAPSYERSATGHGITVHKPIRAEKVRLKGSDRDHWSVVGTPADCVKLALEALLTESPDLVVSGINHGANLGTDVLYSGTVSAAIEAMINGLPAVAVSLNDDTVLDFSFAAQFAAKLCQLLRLKGFPTDTLLNVNIPNSEPDSIKGVKIAALGSRHYINTVQCRTDPRGREYFWLAGDVVNVEGNGNTDVDAIRNNYISVSPIHFDLTHYKVMETIQSWGIEDLIP</sequence>
<evidence type="ECO:0000256" key="1">
    <source>
        <dbReference type="ARBA" id="ARBA00000815"/>
    </source>
</evidence>
<keyword evidence="8 9" id="KW-0378">Hydrolase</keyword>
<evidence type="ECO:0000313" key="12">
    <source>
        <dbReference type="Proteomes" id="UP000323521"/>
    </source>
</evidence>
<evidence type="ECO:0000256" key="8">
    <source>
        <dbReference type="ARBA" id="ARBA00022801"/>
    </source>
</evidence>
<comment type="subcellular location">
    <subcellularLocation>
        <location evidence="3 9">Cytoplasm</location>
    </subcellularLocation>
</comment>
<evidence type="ECO:0000256" key="6">
    <source>
        <dbReference type="ARBA" id="ARBA00022723"/>
    </source>
</evidence>
<organism evidence="11 12">
    <name type="scientific">Formimonas warabiya</name>
    <dbReference type="NCBI Taxonomy" id="1761012"/>
    <lineage>
        <taxon>Bacteria</taxon>
        <taxon>Bacillati</taxon>
        <taxon>Bacillota</taxon>
        <taxon>Clostridia</taxon>
        <taxon>Eubacteriales</taxon>
        <taxon>Peptococcaceae</taxon>
        <taxon>Candidatus Formimonas</taxon>
    </lineage>
</organism>
<dbReference type="InterPro" id="IPR036523">
    <property type="entry name" value="SurE-like_sf"/>
</dbReference>
<dbReference type="NCBIfam" id="NF001492">
    <property type="entry name" value="PRK00346.2-2"/>
    <property type="match status" value="1"/>
</dbReference>
<reference evidence="11 12" key="1">
    <citation type="submission" date="2016-10" db="EMBL/GenBank/DDBJ databases">
        <title>Complete Genome Sequence of Peptococcaceae strain DCMF.</title>
        <authorList>
            <person name="Edwards R.J."/>
            <person name="Holland S.I."/>
            <person name="Deshpande N.P."/>
            <person name="Wong Y.K."/>
            <person name="Ertan H."/>
            <person name="Manefield M."/>
            <person name="Russell T.L."/>
            <person name="Lee M.J."/>
        </authorList>
    </citation>
    <scope>NUCLEOTIDE SEQUENCE [LARGE SCALE GENOMIC DNA]</scope>
    <source>
        <strain evidence="11 12">DCMF</strain>
    </source>
</reference>
<name>A0A3G1L163_FORW1</name>
<comment type="caution">
    <text evidence="9">Lacks conserved residue(s) required for the propagation of feature annotation.</text>
</comment>
<dbReference type="InterPro" id="IPR030048">
    <property type="entry name" value="SurE"/>
</dbReference>
<keyword evidence="7 9" id="KW-0547">Nucleotide-binding</keyword>
<evidence type="ECO:0000256" key="2">
    <source>
        <dbReference type="ARBA" id="ARBA00001946"/>
    </source>
</evidence>
<dbReference type="FunFam" id="3.40.1210.10:FF:000001">
    <property type="entry name" value="5'/3'-nucleotidase SurE"/>
    <property type="match status" value="1"/>
</dbReference>
<dbReference type="Pfam" id="PF01975">
    <property type="entry name" value="SurE"/>
    <property type="match status" value="1"/>
</dbReference>
<accession>A0A3G1L163</accession>
<evidence type="ECO:0000256" key="4">
    <source>
        <dbReference type="ARBA" id="ARBA00011062"/>
    </source>
</evidence>
<dbReference type="GO" id="GO:0008253">
    <property type="term" value="F:5'-nucleotidase activity"/>
    <property type="evidence" value="ECO:0007669"/>
    <property type="project" value="UniProtKB-UniRule"/>
</dbReference>
<dbReference type="GO" id="GO:0005737">
    <property type="term" value="C:cytoplasm"/>
    <property type="evidence" value="ECO:0007669"/>
    <property type="project" value="UniProtKB-SubCell"/>
</dbReference>
<dbReference type="InterPro" id="IPR002828">
    <property type="entry name" value="SurE-like_Pase/nucleotidase"/>
</dbReference>
<dbReference type="EC" id="3.1.3.5" evidence="9"/>
<keyword evidence="5 9" id="KW-0963">Cytoplasm</keyword>
<comment type="cofactor">
    <cofactor evidence="2">
        <name>Mg(2+)</name>
        <dbReference type="ChEBI" id="CHEBI:18420"/>
    </cofactor>
</comment>
<dbReference type="NCBIfam" id="NF001490">
    <property type="entry name" value="PRK00346.1-4"/>
    <property type="match status" value="1"/>
</dbReference>
<proteinExistence type="inferred from homology"/>
<dbReference type="GO" id="GO:0046872">
    <property type="term" value="F:metal ion binding"/>
    <property type="evidence" value="ECO:0007669"/>
    <property type="project" value="UniProtKB-UniRule"/>
</dbReference>
<evidence type="ECO:0000313" key="11">
    <source>
        <dbReference type="EMBL" id="ATW28384.1"/>
    </source>
</evidence>
<keyword evidence="12" id="KW-1185">Reference proteome</keyword>
<evidence type="ECO:0000256" key="9">
    <source>
        <dbReference type="HAMAP-Rule" id="MF_00060"/>
    </source>
</evidence>
<dbReference type="EMBL" id="CP017634">
    <property type="protein sequence ID" value="ATW28384.1"/>
    <property type="molecule type" value="Genomic_DNA"/>
</dbReference>
<dbReference type="SUPFAM" id="SSF64167">
    <property type="entry name" value="SurE-like"/>
    <property type="match status" value="1"/>
</dbReference>
<dbReference type="Proteomes" id="UP000323521">
    <property type="component" value="Chromosome"/>
</dbReference>
<dbReference type="AlphaFoldDB" id="A0A3G1L163"/>
<keyword evidence="6 9" id="KW-0479">Metal-binding</keyword>
<evidence type="ECO:0000256" key="5">
    <source>
        <dbReference type="ARBA" id="ARBA00022490"/>
    </source>
</evidence>
<evidence type="ECO:0000259" key="10">
    <source>
        <dbReference type="Pfam" id="PF01975"/>
    </source>
</evidence>
<evidence type="ECO:0000256" key="3">
    <source>
        <dbReference type="ARBA" id="ARBA00004496"/>
    </source>
</evidence>
<dbReference type="GO" id="GO:0004309">
    <property type="term" value="F:exopolyphosphatase activity"/>
    <property type="evidence" value="ECO:0007669"/>
    <property type="project" value="TreeGrafter"/>
</dbReference>
<dbReference type="PANTHER" id="PTHR30457">
    <property type="entry name" value="5'-NUCLEOTIDASE SURE"/>
    <property type="match status" value="1"/>
</dbReference>
<comment type="similarity">
    <text evidence="4 9">Belongs to the SurE nucleotidase family.</text>
</comment>
<feature type="binding site" evidence="9">
    <location>
        <position position="78"/>
    </location>
    <ligand>
        <name>a divalent metal cation</name>
        <dbReference type="ChEBI" id="CHEBI:60240"/>
    </ligand>
</feature>
<dbReference type="Gene3D" id="3.40.1210.10">
    <property type="entry name" value="Survival protein SurE-like phosphatase/nucleotidase"/>
    <property type="match status" value="1"/>
</dbReference>
<comment type="catalytic activity">
    <reaction evidence="1 9">
        <text>a ribonucleoside 5'-phosphate + H2O = a ribonucleoside + phosphate</text>
        <dbReference type="Rhea" id="RHEA:12484"/>
        <dbReference type="ChEBI" id="CHEBI:15377"/>
        <dbReference type="ChEBI" id="CHEBI:18254"/>
        <dbReference type="ChEBI" id="CHEBI:43474"/>
        <dbReference type="ChEBI" id="CHEBI:58043"/>
        <dbReference type="EC" id="3.1.3.5"/>
    </reaction>
</comment>
<gene>
    <name evidence="9" type="primary">surE</name>
    <name evidence="11" type="ORF">DCMF_05665</name>
</gene>
<evidence type="ECO:0000256" key="7">
    <source>
        <dbReference type="ARBA" id="ARBA00022741"/>
    </source>
</evidence>
<dbReference type="GO" id="GO:0000166">
    <property type="term" value="F:nucleotide binding"/>
    <property type="evidence" value="ECO:0007669"/>
    <property type="project" value="UniProtKB-KW"/>
</dbReference>
<dbReference type="KEGG" id="fwa:DCMF_05665"/>
<feature type="domain" description="Survival protein SurE-like phosphatase/nucleotidase" evidence="10">
    <location>
        <begin position="3"/>
        <end position="169"/>
    </location>
</feature>
<dbReference type="NCBIfam" id="TIGR00087">
    <property type="entry name" value="surE"/>
    <property type="match status" value="1"/>
</dbReference>
<protein>
    <recommendedName>
        <fullName evidence="9">5'-nucleotidase SurE</fullName>
        <ecNumber evidence="9">3.1.3.5</ecNumber>
    </recommendedName>
    <alternativeName>
        <fullName evidence="9">Nucleoside 5'-monophosphate phosphohydrolase</fullName>
    </alternativeName>
</protein>
<dbReference type="PANTHER" id="PTHR30457:SF12">
    <property type="entry name" value="5'_3'-NUCLEOTIDASE SURE"/>
    <property type="match status" value="1"/>
</dbReference>
<comment type="function">
    <text evidence="9">Nucleotidase that shows phosphatase activity on nucleoside 5'-monophosphates.</text>
</comment>
<dbReference type="GO" id="GO:0008254">
    <property type="term" value="F:3'-nucleotidase activity"/>
    <property type="evidence" value="ECO:0007669"/>
    <property type="project" value="TreeGrafter"/>
</dbReference>
<feature type="binding site" evidence="9">
    <location>
        <position position="21"/>
    </location>
    <ligand>
        <name>a divalent metal cation</name>
        <dbReference type="ChEBI" id="CHEBI:60240"/>
    </ligand>
</feature>